<accession>A0AAV4Y0M7</accession>
<keyword evidence="2" id="KW-1185">Reference proteome</keyword>
<dbReference type="Proteomes" id="UP001054945">
    <property type="component" value="Unassembled WGS sequence"/>
</dbReference>
<gene>
    <name evidence="1" type="ORF">CEXT_701761</name>
</gene>
<name>A0AAV4Y0M7_CAEEX</name>
<organism evidence="1 2">
    <name type="scientific">Caerostris extrusa</name>
    <name type="common">Bark spider</name>
    <name type="synonym">Caerostris bankana</name>
    <dbReference type="NCBI Taxonomy" id="172846"/>
    <lineage>
        <taxon>Eukaryota</taxon>
        <taxon>Metazoa</taxon>
        <taxon>Ecdysozoa</taxon>
        <taxon>Arthropoda</taxon>
        <taxon>Chelicerata</taxon>
        <taxon>Arachnida</taxon>
        <taxon>Araneae</taxon>
        <taxon>Araneomorphae</taxon>
        <taxon>Entelegynae</taxon>
        <taxon>Araneoidea</taxon>
        <taxon>Araneidae</taxon>
        <taxon>Caerostris</taxon>
    </lineage>
</organism>
<protein>
    <submittedName>
        <fullName evidence="1">Uncharacterized protein</fullName>
    </submittedName>
</protein>
<reference evidence="1 2" key="1">
    <citation type="submission" date="2021-06" db="EMBL/GenBank/DDBJ databases">
        <title>Caerostris extrusa draft genome.</title>
        <authorList>
            <person name="Kono N."/>
            <person name="Arakawa K."/>
        </authorList>
    </citation>
    <scope>NUCLEOTIDE SEQUENCE [LARGE SCALE GENOMIC DNA]</scope>
</reference>
<sequence>MQNFPIKKCTPAAFSRINTDYICAFLARRRHVTKKHPRLHDVPGCQPFMQVACVTVRHVSSPLPPPTPCAAH</sequence>
<dbReference type="AlphaFoldDB" id="A0AAV4Y0M7"/>
<dbReference type="EMBL" id="BPLR01001194">
    <property type="protein sequence ID" value="GIZ00693.1"/>
    <property type="molecule type" value="Genomic_DNA"/>
</dbReference>
<comment type="caution">
    <text evidence="1">The sequence shown here is derived from an EMBL/GenBank/DDBJ whole genome shotgun (WGS) entry which is preliminary data.</text>
</comment>
<evidence type="ECO:0000313" key="1">
    <source>
        <dbReference type="EMBL" id="GIZ00693.1"/>
    </source>
</evidence>
<evidence type="ECO:0000313" key="2">
    <source>
        <dbReference type="Proteomes" id="UP001054945"/>
    </source>
</evidence>
<proteinExistence type="predicted"/>